<dbReference type="InterPro" id="IPR036396">
    <property type="entry name" value="Cyt_P450_sf"/>
</dbReference>
<protein>
    <submittedName>
        <fullName evidence="13">Uncharacterized protein</fullName>
    </submittedName>
</protein>
<keyword evidence="9" id="KW-0560">Oxidoreductase</keyword>
<accession>A0ABD0Y8F5</accession>
<keyword evidence="6" id="KW-0479">Metal-binding</keyword>
<comment type="caution">
    <text evidence="13">The sequence shown here is derived from an EMBL/GenBank/DDBJ whole genome shotgun (WGS) entry which is preliminary data.</text>
</comment>
<evidence type="ECO:0000256" key="12">
    <source>
        <dbReference type="ARBA" id="ARBA00023136"/>
    </source>
</evidence>
<dbReference type="GO" id="GO:0005789">
    <property type="term" value="C:endoplasmic reticulum membrane"/>
    <property type="evidence" value="ECO:0007669"/>
    <property type="project" value="UniProtKB-SubCell"/>
</dbReference>
<dbReference type="InterPro" id="IPR050476">
    <property type="entry name" value="Insect_CytP450_Detox"/>
</dbReference>
<comment type="similarity">
    <text evidence="4">Belongs to the cytochrome P450 family.</text>
</comment>
<evidence type="ECO:0000256" key="10">
    <source>
        <dbReference type="ARBA" id="ARBA00023004"/>
    </source>
</evidence>
<evidence type="ECO:0000256" key="6">
    <source>
        <dbReference type="ARBA" id="ARBA00022723"/>
    </source>
</evidence>
<gene>
    <name evidence="13" type="ORF">AAG570_002608</name>
</gene>
<dbReference type="PANTHER" id="PTHR24292:SF54">
    <property type="entry name" value="CYP9F3-RELATED"/>
    <property type="match status" value="1"/>
</dbReference>
<keyword evidence="8" id="KW-0492">Microsome</keyword>
<keyword evidence="14" id="KW-1185">Reference proteome</keyword>
<dbReference type="Gene3D" id="1.10.630.10">
    <property type="entry name" value="Cytochrome P450"/>
    <property type="match status" value="1"/>
</dbReference>
<reference evidence="13 14" key="1">
    <citation type="submission" date="2024-07" db="EMBL/GenBank/DDBJ databases">
        <title>Chromosome-level genome assembly of the water stick insect Ranatra chinensis (Heteroptera: Nepidae).</title>
        <authorList>
            <person name="Liu X."/>
        </authorList>
    </citation>
    <scope>NUCLEOTIDE SEQUENCE [LARGE SCALE GENOMIC DNA]</scope>
    <source>
        <strain evidence="13">Cailab_2021Rc</strain>
        <tissue evidence="13">Muscle</tissue>
    </source>
</reference>
<organism evidence="13 14">
    <name type="scientific">Ranatra chinensis</name>
    <dbReference type="NCBI Taxonomy" id="642074"/>
    <lineage>
        <taxon>Eukaryota</taxon>
        <taxon>Metazoa</taxon>
        <taxon>Ecdysozoa</taxon>
        <taxon>Arthropoda</taxon>
        <taxon>Hexapoda</taxon>
        <taxon>Insecta</taxon>
        <taxon>Pterygota</taxon>
        <taxon>Neoptera</taxon>
        <taxon>Paraneoptera</taxon>
        <taxon>Hemiptera</taxon>
        <taxon>Heteroptera</taxon>
        <taxon>Panheteroptera</taxon>
        <taxon>Nepomorpha</taxon>
        <taxon>Nepidae</taxon>
        <taxon>Ranatrinae</taxon>
        <taxon>Ranatra</taxon>
    </lineage>
</organism>
<evidence type="ECO:0000256" key="5">
    <source>
        <dbReference type="ARBA" id="ARBA00022617"/>
    </source>
</evidence>
<proteinExistence type="inferred from homology"/>
<dbReference type="EMBL" id="JBFDAA010000012">
    <property type="protein sequence ID" value="KAL1123531.1"/>
    <property type="molecule type" value="Genomic_DNA"/>
</dbReference>
<dbReference type="GO" id="GO:0004497">
    <property type="term" value="F:monooxygenase activity"/>
    <property type="evidence" value="ECO:0007669"/>
    <property type="project" value="UniProtKB-KW"/>
</dbReference>
<comment type="cofactor">
    <cofactor evidence="1">
        <name>heme</name>
        <dbReference type="ChEBI" id="CHEBI:30413"/>
    </cofactor>
</comment>
<evidence type="ECO:0000256" key="11">
    <source>
        <dbReference type="ARBA" id="ARBA00023033"/>
    </source>
</evidence>
<evidence type="ECO:0000256" key="4">
    <source>
        <dbReference type="ARBA" id="ARBA00010617"/>
    </source>
</evidence>
<evidence type="ECO:0000256" key="1">
    <source>
        <dbReference type="ARBA" id="ARBA00001971"/>
    </source>
</evidence>
<keyword evidence="7" id="KW-0256">Endoplasmic reticulum</keyword>
<sequence>MAGDGSCAFGMEVGNLKNPHEFQKMADRISKNQVLRFFPPGVGLFHYCTKEYILEGGQMFEKGTVLIAPSYSMQRDLQYFHDPDKFQLERFLDHHNVPSNVFLAFTAGPKGRDEGAQQGAKSGCPIRGEIKVARQGANRGCPSRGQ</sequence>
<name>A0ABD0Y8F5_9HEMI</name>
<keyword evidence="5" id="KW-0349">Heme</keyword>
<evidence type="ECO:0000313" key="13">
    <source>
        <dbReference type="EMBL" id="KAL1123531.1"/>
    </source>
</evidence>
<dbReference type="Proteomes" id="UP001558652">
    <property type="component" value="Unassembled WGS sequence"/>
</dbReference>
<keyword evidence="12" id="KW-0472">Membrane</keyword>
<dbReference type="Pfam" id="PF00067">
    <property type="entry name" value="p450"/>
    <property type="match status" value="1"/>
</dbReference>
<dbReference type="GO" id="GO:0046872">
    <property type="term" value="F:metal ion binding"/>
    <property type="evidence" value="ECO:0007669"/>
    <property type="project" value="UniProtKB-KW"/>
</dbReference>
<dbReference type="AlphaFoldDB" id="A0ABD0Y8F5"/>
<evidence type="ECO:0000256" key="2">
    <source>
        <dbReference type="ARBA" id="ARBA00004174"/>
    </source>
</evidence>
<evidence type="ECO:0000256" key="9">
    <source>
        <dbReference type="ARBA" id="ARBA00023002"/>
    </source>
</evidence>
<evidence type="ECO:0000256" key="3">
    <source>
        <dbReference type="ARBA" id="ARBA00004406"/>
    </source>
</evidence>
<evidence type="ECO:0000256" key="8">
    <source>
        <dbReference type="ARBA" id="ARBA00022848"/>
    </source>
</evidence>
<comment type="subcellular location">
    <subcellularLocation>
        <location evidence="3">Endoplasmic reticulum membrane</location>
        <topology evidence="3">Peripheral membrane protein</topology>
    </subcellularLocation>
    <subcellularLocation>
        <location evidence="2">Microsome membrane</location>
        <topology evidence="2">Peripheral membrane protein</topology>
    </subcellularLocation>
</comment>
<keyword evidence="11" id="KW-0503">Monooxygenase</keyword>
<evidence type="ECO:0000313" key="14">
    <source>
        <dbReference type="Proteomes" id="UP001558652"/>
    </source>
</evidence>
<keyword evidence="10" id="KW-0408">Iron</keyword>
<dbReference type="SUPFAM" id="SSF48264">
    <property type="entry name" value="Cytochrome P450"/>
    <property type="match status" value="1"/>
</dbReference>
<dbReference type="InterPro" id="IPR001128">
    <property type="entry name" value="Cyt_P450"/>
</dbReference>
<evidence type="ECO:0000256" key="7">
    <source>
        <dbReference type="ARBA" id="ARBA00022824"/>
    </source>
</evidence>
<dbReference type="PANTHER" id="PTHR24292">
    <property type="entry name" value="CYTOCHROME P450"/>
    <property type="match status" value="1"/>
</dbReference>